<gene>
    <name evidence="2" type="ORF">M378DRAFT_398314</name>
</gene>
<dbReference type="InParanoid" id="A0A0C2ST75"/>
<keyword evidence="3" id="KW-1185">Reference proteome</keyword>
<dbReference type="EMBL" id="KN818377">
    <property type="protein sequence ID" value="KIL57249.1"/>
    <property type="molecule type" value="Genomic_DNA"/>
</dbReference>
<accession>A0A0C2ST75</accession>
<dbReference type="Proteomes" id="UP000054549">
    <property type="component" value="Unassembled WGS sequence"/>
</dbReference>
<evidence type="ECO:0000313" key="3">
    <source>
        <dbReference type="Proteomes" id="UP000054549"/>
    </source>
</evidence>
<organism evidence="2 3">
    <name type="scientific">Amanita muscaria (strain Koide BX008)</name>
    <dbReference type="NCBI Taxonomy" id="946122"/>
    <lineage>
        <taxon>Eukaryota</taxon>
        <taxon>Fungi</taxon>
        <taxon>Dikarya</taxon>
        <taxon>Basidiomycota</taxon>
        <taxon>Agaricomycotina</taxon>
        <taxon>Agaricomycetes</taxon>
        <taxon>Agaricomycetidae</taxon>
        <taxon>Agaricales</taxon>
        <taxon>Pluteineae</taxon>
        <taxon>Amanitaceae</taxon>
        <taxon>Amanita</taxon>
    </lineage>
</organism>
<sequence>MKDELNTSGNHSSSSTGKHLTRKLFHKFQQPSQQLISIPVPPHAAETRSSRLLQLLDSILHQSTSEFSQ</sequence>
<dbReference type="AlphaFoldDB" id="A0A0C2ST75"/>
<reference evidence="2 3" key="1">
    <citation type="submission" date="2014-04" db="EMBL/GenBank/DDBJ databases">
        <title>Evolutionary Origins and Diversification of the Mycorrhizal Mutualists.</title>
        <authorList>
            <consortium name="DOE Joint Genome Institute"/>
            <consortium name="Mycorrhizal Genomics Consortium"/>
            <person name="Kohler A."/>
            <person name="Kuo A."/>
            <person name="Nagy L.G."/>
            <person name="Floudas D."/>
            <person name="Copeland A."/>
            <person name="Barry K.W."/>
            <person name="Cichocki N."/>
            <person name="Veneault-Fourrey C."/>
            <person name="LaButti K."/>
            <person name="Lindquist E.A."/>
            <person name="Lipzen A."/>
            <person name="Lundell T."/>
            <person name="Morin E."/>
            <person name="Murat C."/>
            <person name="Riley R."/>
            <person name="Ohm R."/>
            <person name="Sun H."/>
            <person name="Tunlid A."/>
            <person name="Henrissat B."/>
            <person name="Grigoriev I.V."/>
            <person name="Hibbett D.S."/>
            <person name="Martin F."/>
        </authorList>
    </citation>
    <scope>NUCLEOTIDE SEQUENCE [LARGE SCALE GENOMIC DNA]</scope>
    <source>
        <strain evidence="2 3">Koide BX008</strain>
    </source>
</reference>
<proteinExistence type="predicted"/>
<dbReference type="HOGENOM" id="CLU_2775411_0_0_1"/>
<name>A0A0C2ST75_AMAMK</name>
<protein>
    <submittedName>
        <fullName evidence="2">Uncharacterized protein</fullName>
    </submittedName>
</protein>
<feature type="compositionally biased region" description="Low complexity" evidence="1">
    <location>
        <begin position="1"/>
        <end position="18"/>
    </location>
</feature>
<evidence type="ECO:0000313" key="2">
    <source>
        <dbReference type="EMBL" id="KIL57249.1"/>
    </source>
</evidence>
<feature type="region of interest" description="Disordered" evidence="1">
    <location>
        <begin position="1"/>
        <end position="22"/>
    </location>
</feature>
<evidence type="ECO:0000256" key="1">
    <source>
        <dbReference type="SAM" id="MobiDB-lite"/>
    </source>
</evidence>